<dbReference type="Pfam" id="PF08548">
    <property type="entry name" value="Peptidase_M10_C"/>
    <property type="match status" value="1"/>
</dbReference>
<dbReference type="PANTHER" id="PTHR37835:SF1">
    <property type="entry name" value="ALPHA-CLOSTRIPAIN"/>
    <property type="match status" value="1"/>
</dbReference>
<dbReference type="Proteomes" id="UP000034103">
    <property type="component" value="Chromosome"/>
</dbReference>
<dbReference type="InterPro" id="IPR013858">
    <property type="entry name" value="Peptidase_M10B_C"/>
</dbReference>
<feature type="domain" description="Peptidase C-terminal archaeal/bacterial" evidence="8">
    <location>
        <begin position="151"/>
        <end position="218"/>
    </location>
</feature>
<feature type="domain" description="Tryptophan-rich" evidence="9">
    <location>
        <begin position="2662"/>
        <end position="2766"/>
    </location>
</feature>
<evidence type="ECO:0000256" key="6">
    <source>
        <dbReference type="SAM" id="MobiDB-lite"/>
    </source>
</evidence>
<sequence>MGTVAGFKRENDLSIHTPTDQDWFSFTITGQTNNNHYIAIDFNNTQGNLDLALYDNQGRLITYEANNTDGEYISLWGLPQGTYRAAVYSWLGQTNEYDLIINAPGTTSGIQSDSFESNNTRSAAKALKNFGWSSESGYKEWNNLSIHTASDEDWFSFDLKQTGVEGHFVGIALDNIQGDLDIELYNSAGNKIGESKGTRNFESISLAGRGTGTYFVRVLGFNSAVNPNYSLVVNTPGDDIFEANNTRAVAKDLSNLRTSPLKTWQNLSITAGDNDWFKFNLPSRGTANDFVSVTFDHSLGDVDLELYNSSGTRILSSAGTSNSERISLEGQTSGDYFVRVLGYNNATNPNYDLTISAPLANGADSFESNNSFSTAYNLNNQIAPSQQGRQVVTLGTDPEEFLSIHNGSDVDWFKFTIAGAGQQGHYAAISFDHTLGDLDLQLYNSSNTLLKTSEGVANAHSVDLKGLSAGTYYLRVYGHNGEVNPSYTLTVDAPFAGVTADWGEGSDNNNAISRATNLGKLDRQFNRDNLSITANDTDWFRFEIDAKGGVSDAAGITFNHQQGDLDIELYASDGTTLLDSSQGVGNTESISLNGRNAEVYFLKVYGYGGATNSEYSVAISAPVNAAGDWADRLAANNTAATARDLRTVQGLQTWEPFSIHTATDVDWFKFTTLATASATDYLQIDFDHTLGDLELELYAANGTTLLGKSETTNNFERLNLVNTSNQPLGAGTYLVKVTGYNGAINPSYQLSLNAPDPSVSKADWAEANNTRATATDLQTIDGSRLFSGLSIHQGGDEDWFKFTTIGTGLAGQEVSIAFDHQLGNLQLQLYREGQSTPVLTSDTQGDRESVSLAGLAAGTYVVRVYGATGSVTNPEYSLSINAPQTPEADWLDKRSQPNNTLTLAYDLRNIDGSVALSGLSIHTTTDEDWFKVQVKQRTAANQFVNLDFNHQEGDLRLELFNASGTKLRESNTDKNSEQVSLANLDPGAYYVKVSGAVNPNYSLTVQGIPDLVADALEGATNGPKDAYQLRDLAVSGGKNLFPTPTYTYTSPYTGRTQTFYSEAAWTAAMITDRDYHEGLSRNQKRVEQRRTSSVQASPQSSRTPQQSSSPRTVTLSRDEVGILVQLASRTNNPRASILRWLNIESLNQIKIKSLGQNLTSIPDLSIDTATDQDWFRFTLSGQGQDGQYVGLNFDNSLGNLQLELFEVFNTDTNTTESQYRTFLVDRTGGNSGNQQINLAGLAKGDYLVRVSGVNGATNPNYNVVFNAPPVLDTAGDWTEATTDNTASKPYDLKTVEGVTSLSALSIHTASDRDWFQFKTTSVGKAGHNLRIDFNHALGDLDLVLYNQDGTTVQGRSETTENYEEISLDGLAAGTYQVQVLGYQNATNPNYTLTLSAPNGTQTPILSDYLETNNSAATATDLDRISNLRSIPGLTIHQGDNDWFKFTTTQTSTAANFLSVEFEHAQGDLQLELYRASNLTTPYKTANLSSATNNRETLSLAGEIAGTYYARVIGNSNATNNYQFYIDAPTNAANTKNEWTIFVYMTGSDLAESAFNDINEMELAAASLPSNVKIAVFWDQTANRPYATANQTAWGTAGWAILQPDTDLERVATPFTLLDEKNSGDPATLTEFINLAKSAAPANNYGLILWNHGNGELGGFNVDNEGTSANTGADRLYSTELDTALQNVKNADPSFSLKLLAFDACLMAMAEVAYMVRNHAEIFVASQEAAEDTGYDYTTAFAALINNPGEVKAIDLANSLIASYQQQHQGDRRGWDTLSATSTSALNTLVTSVKTFTDAAVALTSNATWDAIKDARDFANSFYPAPYYRDLGQFLQAVATSANSNLPANLKTAANNALTALRNLVVDKTADQRNVQGLSVYFPDSGAIDAGYLGRNSQFLNATGWTNFLNAFTTRGSSTRNPLLQDWAEGNDVAARAFNLNTLTGSGHRFTNLSLPNAADQDYYRFNLSQAGATSNTLTVSFTPQSGQSLAVSLFDPDNRTTALKTATASNGQASFNLSGLAANKEYLLLVNSPTTTGQPIPNYTLAINAPGAVQNSNDWARGNNTAAKAVDLGTIIQNNWFTGLQVDSTTPDWFKFNLPKVSQLVPLSVTVHIAGNATATAQLFDPSNLNTPLATQTGAGSLQLTTPTPEPGKVYQLRVSQPSGQLAIAYSIAIEPVLVALPTGTTLAISATSASQTEGNSGSKAFTFTVTRADNTTGSNNVNWAVTGTGTFPANAADFVGGVLPSGVVSFAPGETSKVITVDVQGDTTVELNENFTVTLSNATNGATITTATATGAIQNDDTSVTPIEAFGNTKLVQDTTNNLYAQIGNNNPIAIKNGATQITTNIYPGWQTLAAETVNGVNQILWKYNDGNYLHLWSLDSNWNWQSSSGWWGLNSTEAFTQETNFQQDFNGDGIIGSPYTTIEAFGNTKLVQDTTNKLYTQIGNNNPTAIKNGGTQITTNIYPGWQTLAAETVNGVNQILWKYNDSNHLHLWTLDSNWNWQSSTGWWGLNSPEAFTQETNFQQDFNGDGIIGSPYTPIETFGNTKLVQDATNNLYAQIGDNNPTAIKNGGTQITTNIYPGWQTLAAETVNGVNQILWKYNDSNHLHLWSLDSNWNWQSSSGWWGLNSSEAFTQETNFQQDFNGDGIIGSPYTPIETFGNTKLVQDATNNLYAQIGNNNPTAIKNGGTQITTNIYPGWQTLAAETVNGVNQILWKYNDSNHLHLWTLDSNWNWQSSNGWWGLNSSEAFTQETNFQQDFNGDNQIGNPSLGILAVSANVPEPIIGSSNDDILTGTLDNDILVGDLGNDSLNGAAGIDTLTGGVGTDIFIFQFSQSTSTALDRVTDFAIGTDKIDLLSQSGAAINAPVAFTRATDSTTTNINTMVTNVFTDANGATAGNQALGINSAVLVRDNSSSTYLIINDGTAGFQSANDLVINLTGLTGTLPALGTIAVNSFFV</sequence>
<evidence type="ECO:0000256" key="4">
    <source>
        <dbReference type="ARBA" id="ARBA00022737"/>
    </source>
</evidence>
<proteinExistence type="predicted"/>
<dbReference type="InterPro" id="IPR003644">
    <property type="entry name" value="Calx_beta"/>
</dbReference>
<feature type="domain" description="Peptidase C-terminal archaeal/bacterial" evidence="8">
    <location>
        <begin position="273"/>
        <end position="340"/>
    </location>
</feature>
<dbReference type="Pfam" id="PF03160">
    <property type="entry name" value="Calx-beta"/>
    <property type="match status" value="1"/>
</dbReference>
<reference evidence="11 12" key="1">
    <citation type="journal article" date="2015" name="Genome Announc.">
        <title>Complete Genome Sequence of Microcystis aeruginosa NIES-2549, a Bloom-Forming Cyanobacterium from Lake Kasumigaura, Japan.</title>
        <authorList>
            <person name="Yamaguchi H."/>
            <person name="Suzuki S."/>
            <person name="Tanabe Y."/>
            <person name="Osana Y."/>
            <person name="Shimura Y."/>
            <person name="Ishida K."/>
            <person name="Kawachi M."/>
        </authorList>
    </citation>
    <scope>NUCLEOTIDE SEQUENCE [LARGE SCALE GENOMIC DNA]</scope>
    <source>
        <strain evidence="11 12">NIES-2549</strain>
    </source>
</reference>
<dbReference type="InterPro" id="IPR007280">
    <property type="entry name" value="Peptidase_C_arc/bac"/>
</dbReference>
<dbReference type="InterPro" id="IPR011121">
    <property type="entry name" value="Trp-rich_dom"/>
</dbReference>
<feature type="domain" description="Tryptophan-rich" evidence="9">
    <location>
        <begin position="2430"/>
        <end position="2534"/>
    </location>
</feature>
<keyword evidence="2" id="KW-0964">Secreted</keyword>
<feature type="domain" description="Tryptophan-rich" evidence="9">
    <location>
        <begin position="2314"/>
        <end position="2418"/>
    </location>
</feature>
<dbReference type="Gene3D" id="2.150.10.10">
    <property type="entry name" value="Serralysin-like metalloprotease, C-terminal"/>
    <property type="match status" value="1"/>
</dbReference>
<organism evidence="11 12">
    <name type="scientific">Microcystis aeruginosa NIES-2549</name>
    <dbReference type="NCBI Taxonomy" id="1641812"/>
    <lineage>
        <taxon>Bacteria</taxon>
        <taxon>Bacillati</taxon>
        <taxon>Cyanobacteriota</taxon>
        <taxon>Cyanophyceae</taxon>
        <taxon>Oscillatoriophycideae</taxon>
        <taxon>Chroococcales</taxon>
        <taxon>Microcystaceae</taxon>
        <taxon>Microcystis</taxon>
    </lineage>
</organism>
<evidence type="ECO:0000259" key="9">
    <source>
        <dbReference type="Pfam" id="PF07483"/>
    </source>
</evidence>
<accession>A0A0F6U3J0</accession>
<dbReference type="InterPro" id="IPR018511">
    <property type="entry name" value="Hemolysin-typ_Ca-bd_CS"/>
</dbReference>
<dbReference type="EC" id="3.1.3.1" evidence="11"/>
<evidence type="ECO:0000256" key="3">
    <source>
        <dbReference type="ARBA" id="ARBA00022729"/>
    </source>
</evidence>
<dbReference type="PATRIC" id="fig|1641812.3.peg.1443"/>
<name>A0A0F6U3J0_MICAE</name>
<dbReference type="HOGENOM" id="CLU_226264_0_0_3"/>
<evidence type="ECO:0000259" key="7">
    <source>
        <dbReference type="Pfam" id="PF03160"/>
    </source>
</evidence>
<keyword evidence="5" id="KW-0106">Calcium</keyword>
<keyword evidence="11" id="KW-0378">Hydrolase</keyword>
<evidence type="ECO:0000313" key="12">
    <source>
        <dbReference type="Proteomes" id="UP000034103"/>
    </source>
</evidence>
<evidence type="ECO:0000259" key="10">
    <source>
        <dbReference type="Pfam" id="PF08548"/>
    </source>
</evidence>
<feature type="domain" description="Peptidase C-terminal archaeal/bacterial" evidence="8">
    <location>
        <begin position="1312"/>
        <end position="1379"/>
    </location>
</feature>
<dbReference type="InterPro" id="IPR005077">
    <property type="entry name" value="Peptidase_C11"/>
</dbReference>
<feature type="domain" description="Peptidase C-terminal archaeal/bacterial" evidence="8">
    <location>
        <begin position="409"/>
        <end position="478"/>
    </location>
</feature>
<dbReference type="Gene3D" id="3.40.50.11970">
    <property type="match status" value="1"/>
</dbReference>
<evidence type="ECO:0000256" key="2">
    <source>
        <dbReference type="ARBA" id="ARBA00022525"/>
    </source>
</evidence>
<dbReference type="GO" id="GO:0007154">
    <property type="term" value="P:cell communication"/>
    <property type="evidence" value="ECO:0007669"/>
    <property type="project" value="InterPro"/>
</dbReference>
<dbReference type="Pfam" id="PF07483">
    <property type="entry name" value="W_rich_C"/>
    <property type="match status" value="4"/>
</dbReference>
<dbReference type="GO" id="GO:0005615">
    <property type="term" value="C:extracellular space"/>
    <property type="evidence" value="ECO:0007669"/>
    <property type="project" value="InterPro"/>
</dbReference>
<dbReference type="GO" id="GO:0016020">
    <property type="term" value="C:membrane"/>
    <property type="evidence" value="ECO:0007669"/>
    <property type="project" value="InterPro"/>
</dbReference>
<keyword evidence="4" id="KW-0677">Repeat</keyword>
<dbReference type="EMBL" id="CP011304">
    <property type="protein sequence ID" value="AKE63752.1"/>
    <property type="molecule type" value="Genomic_DNA"/>
</dbReference>
<evidence type="ECO:0000256" key="5">
    <source>
        <dbReference type="ARBA" id="ARBA00022837"/>
    </source>
</evidence>
<dbReference type="SUPFAM" id="SSF51120">
    <property type="entry name" value="beta-Roll"/>
    <property type="match status" value="1"/>
</dbReference>
<dbReference type="Gene3D" id="2.60.40.2030">
    <property type="match status" value="1"/>
</dbReference>
<dbReference type="InterPro" id="IPR038081">
    <property type="entry name" value="CalX-like_sf"/>
</dbReference>
<protein>
    <submittedName>
        <fullName evidence="11">Alkaline phosphatase</fullName>
        <ecNumber evidence="11">3.1.3.1</ecNumber>
    </submittedName>
</protein>
<feature type="compositionally biased region" description="Low complexity" evidence="6">
    <location>
        <begin position="1097"/>
        <end position="1112"/>
    </location>
</feature>
<dbReference type="Pfam" id="PF03415">
    <property type="entry name" value="Peptidase_C11"/>
    <property type="match status" value="1"/>
</dbReference>
<feature type="compositionally biased region" description="Basic and acidic residues" evidence="6">
    <location>
        <begin position="1078"/>
        <end position="1090"/>
    </location>
</feature>
<feature type="domain" description="Peptidase C-terminal archaeal/bacterial" evidence="8">
    <location>
        <begin position="536"/>
        <end position="606"/>
    </location>
</feature>
<dbReference type="GO" id="GO:0005509">
    <property type="term" value="F:calcium ion binding"/>
    <property type="evidence" value="ECO:0007669"/>
    <property type="project" value="InterPro"/>
</dbReference>
<dbReference type="SUPFAM" id="SSF141072">
    <property type="entry name" value="CalX-like"/>
    <property type="match status" value="1"/>
</dbReference>
<comment type="subcellular location">
    <subcellularLocation>
        <location evidence="1">Secreted</location>
    </subcellularLocation>
</comment>
<dbReference type="NCBIfam" id="NF041519">
    <property type="entry name" value="bluetail"/>
    <property type="match status" value="1"/>
</dbReference>
<dbReference type="Gene3D" id="2.60.120.380">
    <property type="match status" value="13"/>
</dbReference>
<dbReference type="GO" id="GO:0004035">
    <property type="term" value="F:alkaline phosphatase activity"/>
    <property type="evidence" value="ECO:0007669"/>
    <property type="project" value="UniProtKB-EC"/>
</dbReference>
<dbReference type="InterPro" id="IPR011049">
    <property type="entry name" value="Serralysin-like_metalloprot_C"/>
</dbReference>
<dbReference type="PROSITE" id="PS00330">
    <property type="entry name" value="HEMOLYSIN_CALCIUM"/>
    <property type="match status" value="1"/>
</dbReference>
<feature type="domain" description="Peptidase M10 serralysin C-terminal" evidence="10">
    <location>
        <begin position="2781"/>
        <end position="2871"/>
    </location>
</feature>
<evidence type="ECO:0000313" key="11">
    <source>
        <dbReference type="EMBL" id="AKE63752.1"/>
    </source>
</evidence>
<dbReference type="InterPro" id="IPR048165">
    <property type="entry name" value="Bluetail_dom"/>
</dbReference>
<feature type="region of interest" description="Disordered" evidence="6">
    <location>
        <begin position="1078"/>
        <end position="1114"/>
    </location>
</feature>
<dbReference type="PANTHER" id="PTHR37835">
    <property type="entry name" value="ALPHA-CLOSTRIPAIN"/>
    <property type="match status" value="1"/>
</dbReference>
<feature type="domain" description="Tryptophan-rich" evidence="9">
    <location>
        <begin position="2546"/>
        <end position="2650"/>
    </location>
</feature>
<dbReference type="SUPFAM" id="SSF89260">
    <property type="entry name" value="Collagen-binding domain"/>
    <property type="match status" value="7"/>
</dbReference>
<evidence type="ECO:0000256" key="1">
    <source>
        <dbReference type="ARBA" id="ARBA00004613"/>
    </source>
</evidence>
<feature type="domain" description="Calx-beta" evidence="7">
    <location>
        <begin position="2198"/>
        <end position="2300"/>
    </location>
</feature>
<gene>
    <name evidence="11" type="ORF">MYAER_1396</name>
</gene>
<dbReference type="Pfam" id="PF04151">
    <property type="entry name" value="PPC"/>
    <property type="match status" value="5"/>
</dbReference>
<keyword evidence="3" id="KW-0732">Signal</keyword>
<evidence type="ECO:0000259" key="8">
    <source>
        <dbReference type="Pfam" id="PF04151"/>
    </source>
</evidence>